<reference evidence="4" key="1">
    <citation type="submission" date="2016-10" db="EMBL/GenBank/DDBJ databases">
        <authorList>
            <person name="Varghese N."/>
            <person name="Submissions S."/>
        </authorList>
    </citation>
    <scope>NUCLEOTIDE SEQUENCE [LARGE SCALE GENOMIC DNA]</scope>
    <source>
        <strain evidence="4">CGMCC 1.7739</strain>
    </source>
</reference>
<keyword evidence="2" id="KW-0472">Membrane</keyword>
<evidence type="ECO:0000313" key="4">
    <source>
        <dbReference type="Proteomes" id="UP000198876"/>
    </source>
</evidence>
<name>A0A1I2WCV5_9EURY</name>
<protein>
    <submittedName>
        <fullName evidence="3">Uncharacterized protein</fullName>
    </submittedName>
</protein>
<dbReference type="Gene3D" id="3.40.390.10">
    <property type="entry name" value="Collagenase (Catalytic Domain)"/>
    <property type="match status" value="1"/>
</dbReference>
<evidence type="ECO:0000256" key="1">
    <source>
        <dbReference type="SAM" id="MobiDB-lite"/>
    </source>
</evidence>
<gene>
    <name evidence="3" type="ORF">SAMN04488063_3501</name>
</gene>
<dbReference type="EMBL" id="FOOQ01000008">
    <property type="protein sequence ID" value="SFG99204.1"/>
    <property type="molecule type" value="Genomic_DNA"/>
</dbReference>
<accession>A0A1I2WCV5</accession>
<feature type="transmembrane region" description="Helical" evidence="2">
    <location>
        <begin position="290"/>
        <end position="309"/>
    </location>
</feature>
<dbReference type="Proteomes" id="UP000198876">
    <property type="component" value="Unassembled WGS sequence"/>
</dbReference>
<feature type="transmembrane region" description="Helical" evidence="2">
    <location>
        <begin position="255"/>
        <end position="278"/>
    </location>
</feature>
<keyword evidence="2" id="KW-0812">Transmembrane</keyword>
<evidence type="ECO:0000313" key="3">
    <source>
        <dbReference type="EMBL" id="SFG99204.1"/>
    </source>
</evidence>
<dbReference type="GO" id="GO:0008237">
    <property type="term" value="F:metallopeptidase activity"/>
    <property type="evidence" value="ECO:0007669"/>
    <property type="project" value="InterPro"/>
</dbReference>
<proteinExistence type="predicted"/>
<sequence>MYGVDRTASDSRADGRTSVSNSNEGGETIDVGVVVSHSPTAEVEPFRGFANRMVSDARDELCRGTGVEWAFYEEEPDRLDDGHSRRPSDFLDEATLRMVDGPYDAVVVVTDVPLISNRKRVVPGLASPVSRVIVVSTRRLLTSPRDQPIRALDSEPVRWNAAHLLLHLAGHVLDAGHDADCAVMRPFRFDPERRSVGSFAPKTRERLRRVAPSVPESADVDGVRNPLGRAAFHAESAVGNAGYVLRSLVRNRAPLLPLSLPGLTTAAVAPTLVLVFSAETWDVGIHMGDATAAGFASLSIVAATLYLAFAQSLFFPRDPHQVMTEHMAVVNVVVLATMFSAVLGLFTLVALLMLVIELFVFPPDLISTWPSLQNPAVSIVDLVRTAGFISTIGVVTGAIAGGLESRTVVRHLSLFLDRP</sequence>
<dbReference type="STRING" id="553467.SAMN04488063_3501"/>
<keyword evidence="4" id="KW-1185">Reference proteome</keyword>
<feature type="region of interest" description="Disordered" evidence="1">
    <location>
        <begin position="1"/>
        <end position="30"/>
    </location>
</feature>
<feature type="transmembrane region" description="Helical" evidence="2">
    <location>
        <begin position="329"/>
        <end position="362"/>
    </location>
</feature>
<evidence type="ECO:0000256" key="2">
    <source>
        <dbReference type="SAM" id="Phobius"/>
    </source>
</evidence>
<dbReference type="AlphaFoldDB" id="A0A1I2WCV5"/>
<feature type="transmembrane region" description="Helical" evidence="2">
    <location>
        <begin position="382"/>
        <end position="403"/>
    </location>
</feature>
<keyword evidence="2" id="KW-1133">Transmembrane helix</keyword>
<dbReference type="InterPro" id="IPR024079">
    <property type="entry name" value="MetalloPept_cat_dom_sf"/>
</dbReference>
<organism evidence="3 4">
    <name type="scientific">Halopelagius inordinatus</name>
    <dbReference type="NCBI Taxonomy" id="553467"/>
    <lineage>
        <taxon>Archaea</taxon>
        <taxon>Methanobacteriati</taxon>
        <taxon>Methanobacteriota</taxon>
        <taxon>Stenosarchaea group</taxon>
        <taxon>Halobacteria</taxon>
        <taxon>Halobacteriales</taxon>
        <taxon>Haloferacaceae</taxon>
    </lineage>
</organism>